<keyword evidence="3" id="KW-1185">Reference proteome</keyword>
<protein>
    <submittedName>
        <fullName evidence="2">Uncharacterized protein</fullName>
    </submittedName>
</protein>
<organism evidence="2 3">
    <name type="scientific">Ramlibacter humi</name>
    <dbReference type="NCBI Taxonomy" id="2530451"/>
    <lineage>
        <taxon>Bacteria</taxon>
        <taxon>Pseudomonadati</taxon>
        <taxon>Pseudomonadota</taxon>
        <taxon>Betaproteobacteria</taxon>
        <taxon>Burkholderiales</taxon>
        <taxon>Comamonadaceae</taxon>
        <taxon>Ramlibacter</taxon>
    </lineage>
</organism>
<comment type="caution">
    <text evidence="2">The sequence shown here is derived from an EMBL/GenBank/DDBJ whole genome shotgun (WGS) entry which is preliminary data.</text>
</comment>
<dbReference type="Proteomes" id="UP000297839">
    <property type="component" value="Unassembled WGS sequence"/>
</dbReference>
<reference evidence="2 3" key="1">
    <citation type="submission" date="2019-03" db="EMBL/GenBank/DDBJ databases">
        <title>Ramlibacter sp. 18x22-1, whole genome shotgun sequence.</title>
        <authorList>
            <person name="Zhang X."/>
            <person name="Feng G."/>
            <person name="Zhu H."/>
        </authorList>
    </citation>
    <scope>NUCLEOTIDE SEQUENCE [LARGE SCALE GENOMIC DNA]</scope>
    <source>
        <strain evidence="2 3">18x22-1</strain>
    </source>
</reference>
<evidence type="ECO:0000313" key="3">
    <source>
        <dbReference type="Proteomes" id="UP000297839"/>
    </source>
</evidence>
<dbReference type="RefSeq" id="WP_135250463.1">
    <property type="nucleotide sequence ID" value="NZ_SMLK01000004.1"/>
</dbReference>
<dbReference type="AlphaFoldDB" id="A0A4Z0BLS0"/>
<name>A0A4Z0BLS0_9BURK</name>
<accession>A0A4Z0BLS0</accession>
<evidence type="ECO:0000256" key="1">
    <source>
        <dbReference type="SAM" id="MobiDB-lite"/>
    </source>
</evidence>
<sequence>MFNSVFSLLGSPASWRRSPIELCEVPDAPGPESSPTQRLLTVAGGLALVLSRCPRGQEKRSFPATVELYDTIRRRLRRGSAPRVDAELLLESFHEVAGKLDPASRVAFRECLEAERERDRQRRPQPAKSKPGASRDDTRAPLTSSAIEVLEIN</sequence>
<evidence type="ECO:0000313" key="2">
    <source>
        <dbReference type="EMBL" id="TFZ00277.1"/>
    </source>
</evidence>
<gene>
    <name evidence="2" type="ORF">EZ216_14350</name>
</gene>
<feature type="region of interest" description="Disordered" evidence="1">
    <location>
        <begin position="114"/>
        <end position="153"/>
    </location>
</feature>
<proteinExistence type="predicted"/>
<dbReference type="EMBL" id="SMLK01000004">
    <property type="protein sequence ID" value="TFZ00277.1"/>
    <property type="molecule type" value="Genomic_DNA"/>
</dbReference>